<comment type="cofactor">
    <cofactor evidence="1 8">
        <name>Mn(2+)</name>
        <dbReference type="ChEBI" id="CHEBI:29035"/>
    </cofactor>
</comment>
<dbReference type="InterPro" id="IPR011059">
    <property type="entry name" value="Metal-dep_hydrolase_composite"/>
</dbReference>
<evidence type="ECO:0000256" key="8">
    <source>
        <dbReference type="HAMAP-Rule" id="MF_01518"/>
    </source>
</evidence>
<dbReference type="HAMAP" id="MF_01518">
    <property type="entry name" value="Adenine_deamin"/>
    <property type="match status" value="1"/>
</dbReference>
<dbReference type="NCBIfam" id="TIGR01178">
    <property type="entry name" value="ade"/>
    <property type="match status" value="1"/>
</dbReference>
<reference evidence="12" key="1">
    <citation type="submission" date="2016-11" db="EMBL/GenBank/DDBJ databases">
        <authorList>
            <person name="Varghese N."/>
            <person name="Submissions S."/>
        </authorList>
    </citation>
    <scope>NUCLEOTIDE SEQUENCE [LARGE SCALE GENOMIC DNA]</scope>
    <source>
        <strain evidence="12">DSM 16219</strain>
    </source>
</reference>
<dbReference type="SUPFAM" id="SSF51556">
    <property type="entry name" value="Metallo-dependent hydrolases"/>
    <property type="match status" value="1"/>
</dbReference>
<dbReference type="PANTHER" id="PTHR11113:SF2">
    <property type="entry name" value="ADENINE DEAMINASE"/>
    <property type="match status" value="1"/>
</dbReference>
<dbReference type="EC" id="3.5.4.2" evidence="3 8"/>
<evidence type="ECO:0000313" key="12">
    <source>
        <dbReference type="Proteomes" id="UP000183994"/>
    </source>
</evidence>
<sequence>MIDDQVIAAARGDIPCDLVLKNAQIVNVFSGEIQKGHVAVHGGKVAALDSRDAKITIDLQGRFLTPGLIDAHVHIESSMVSPYQYARTVILHGTTAVIADPHEIANVMGVDGVSYMLQAAEGAPVGIFYAVPSCVPATHLETAGASLETKDILPFLEHPKIVGLAEMMNFPGVIHRDPEVLAKMNAAKSHGKTVDGHAPGLSGADLQAYLAAGAASDHECTTPEEALEKLASGMRIMIRQGTGAKNLNDLLPIVTEQNSRRIMFCSDDRHPHDLLEKGHINIMVARCIRQGVDPVTAIRMASLNTAEYFGLRDRGGIAPGMRADFLVTPDLVDFHVQDVYSAGVKVVEDGCSLPSPMDPPPRPQTSSMNVNVDSLNFTIKAGSGKARIIKLVPGQVVTAAMTGDVLQKNCEALSDPAVDILKIAVVERHKGTGNIGLGFVSGFGLQKGALASSVAHDSHNIIVVGVDDADMKAAVKAVADMGGGLAAAAGGKTLSVCPLPIAGLMSDLPMEQVRHSLDALMKTAGELGAKAEDPFMSLSFLALPVIPELKITDKGLVDVNLFNFVSLFE</sequence>
<dbReference type="InterPro" id="IPR032466">
    <property type="entry name" value="Metal_Hydrolase"/>
</dbReference>
<dbReference type="InterPro" id="IPR026912">
    <property type="entry name" value="Adenine_deam_C"/>
</dbReference>
<evidence type="ECO:0000256" key="7">
    <source>
        <dbReference type="ARBA" id="ARBA00069718"/>
    </source>
</evidence>
<evidence type="ECO:0000256" key="4">
    <source>
        <dbReference type="ARBA" id="ARBA00022801"/>
    </source>
</evidence>
<keyword evidence="4 8" id="KW-0378">Hydrolase</keyword>
<dbReference type="AlphaFoldDB" id="A0A1M6FQW8"/>
<evidence type="ECO:0000256" key="2">
    <source>
        <dbReference type="ARBA" id="ARBA00006773"/>
    </source>
</evidence>
<dbReference type="FunFam" id="3.20.20.140:FF:000016">
    <property type="entry name" value="Adenine deaminase"/>
    <property type="match status" value="1"/>
</dbReference>
<dbReference type="Pfam" id="PF13382">
    <property type="entry name" value="Adenine_deam_C"/>
    <property type="match status" value="1"/>
</dbReference>
<evidence type="ECO:0000256" key="5">
    <source>
        <dbReference type="ARBA" id="ARBA00023211"/>
    </source>
</evidence>
<evidence type="ECO:0000256" key="6">
    <source>
        <dbReference type="ARBA" id="ARBA00047720"/>
    </source>
</evidence>
<comment type="catalytic activity">
    <reaction evidence="6 8">
        <text>adenine + H2O + H(+) = hypoxanthine + NH4(+)</text>
        <dbReference type="Rhea" id="RHEA:23688"/>
        <dbReference type="ChEBI" id="CHEBI:15377"/>
        <dbReference type="ChEBI" id="CHEBI:15378"/>
        <dbReference type="ChEBI" id="CHEBI:16708"/>
        <dbReference type="ChEBI" id="CHEBI:17368"/>
        <dbReference type="ChEBI" id="CHEBI:28938"/>
        <dbReference type="EC" id="3.5.4.2"/>
    </reaction>
</comment>
<dbReference type="InterPro" id="IPR006679">
    <property type="entry name" value="Adenine_deam"/>
</dbReference>
<dbReference type="PANTHER" id="PTHR11113">
    <property type="entry name" value="N-ACETYLGLUCOSAMINE-6-PHOSPHATE DEACETYLASE"/>
    <property type="match status" value="1"/>
</dbReference>
<dbReference type="Gene3D" id="2.30.40.10">
    <property type="entry name" value="Urease, subunit C, domain 1"/>
    <property type="match status" value="1"/>
</dbReference>
<feature type="domain" description="Adenine deaminase C-terminal" evidence="10">
    <location>
        <begin position="395"/>
        <end position="562"/>
    </location>
</feature>
<proteinExistence type="inferred from homology"/>
<dbReference type="EMBL" id="FQZU01000003">
    <property type="protein sequence ID" value="SHJ00091.1"/>
    <property type="molecule type" value="Genomic_DNA"/>
</dbReference>
<dbReference type="GO" id="GO:0006146">
    <property type="term" value="P:adenine catabolic process"/>
    <property type="evidence" value="ECO:0007669"/>
    <property type="project" value="InterPro"/>
</dbReference>
<evidence type="ECO:0000256" key="3">
    <source>
        <dbReference type="ARBA" id="ARBA00012782"/>
    </source>
</evidence>
<evidence type="ECO:0000313" key="11">
    <source>
        <dbReference type="EMBL" id="SHJ00091.1"/>
    </source>
</evidence>
<dbReference type="Gene3D" id="3.20.20.140">
    <property type="entry name" value="Metal-dependent hydrolases"/>
    <property type="match status" value="1"/>
</dbReference>
<feature type="domain" description="Amidohydrolase-related" evidence="9">
    <location>
        <begin position="63"/>
        <end position="344"/>
    </location>
</feature>
<protein>
    <recommendedName>
        <fullName evidence="7 8">Adenine deaminase</fullName>
        <shortName evidence="8">Adenase</shortName>
        <shortName evidence="8">Adenine aminase</shortName>
        <ecNumber evidence="3 8">3.5.4.2</ecNumber>
    </recommendedName>
</protein>
<accession>A0A1M6FQW8</accession>
<dbReference type="GO" id="GO:0000034">
    <property type="term" value="F:adenine deaminase activity"/>
    <property type="evidence" value="ECO:0007669"/>
    <property type="project" value="UniProtKB-UniRule"/>
</dbReference>
<dbReference type="OrthoDB" id="9775607at2"/>
<dbReference type="RefSeq" id="WP_073473328.1">
    <property type="nucleotide sequence ID" value="NZ_FQZU01000003.1"/>
</dbReference>
<dbReference type="Proteomes" id="UP000183994">
    <property type="component" value="Unassembled WGS sequence"/>
</dbReference>
<name>A0A1M6FQW8_9BACT</name>
<organism evidence="11 12">
    <name type="scientific">Desulfatibacillum alkenivorans DSM 16219</name>
    <dbReference type="NCBI Taxonomy" id="1121393"/>
    <lineage>
        <taxon>Bacteria</taxon>
        <taxon>Pseudomonadati</taxon>
        <taxon>Thermodesulfobacteriota</taxon>
        <taxon>Desulfobacteria</taxon>
        <taxon>Desulfobacterales</taxon>
        <taxon>Desulfatibacillaceae</taxon>
        <taxon>Desulfatibacillum</taxon>
    </lineage>
</organism>
<evidence type="ECO:0000259" key="10">
    <source>
        <dbReference type="Pfam" id="PF13382"/>
    </source>
</evidence>
<dbReference type="SUPFAM" id="SSF51338">
    <property type="entry name" value="Composite domain of metallo-dependent hydrolases"/>
    <property type="match status" value="1"/>
</dbReference>
<dbReference type="InterPro" id="IPR006680">
    <property type="entry name" value="Amidohydro-rel"/>
</dbReference>
<evidence type="ECO:0000259" key="9">
    <source>
        <dbReference type="Pfam" id="PF01979"/>
    </source>
</evidence>
<comment type="similarity">
    <text evidence="2 8">Belongs to the metallo-dependent hydrolases superfamily. Adenine deaminase family.</text>
</comment>
<dbReference type="Pfam" id="PF01979">
    <property type="entry name" value="Amidohydro_1"/>
    <property type="match status" value="1"/>
</dbReference>
<gene>
    <name evidence="8" type="primary">ade</name>
    <name evidence="11" type="ORF">SAMN02745216_00887</name>
</gene>
<keyword evidence="5 8" id="KW-0464">Manganese</keyword>
<keyword evidence="12" id="KW-1185">Reference proteome</keyword>
<evidence type="ECO:0000256" key="1">
    <source>
        <dbReference type="ARBA" id="ARBA00001936"/>
    </source>
</evidence>
<dbReference type="CDD" id="cd01295">
    <property type="entry name" value="AdeC"/>
    <property type="match status" value="1"/>
</dbReference>
<dbReference type="STRING" id="1121393.SAMN02745216_00887"/>